<keyword evidence="1" id="KW-0812">Transmembrane</keyword>
<keyword evidence="1" id="KW-0472">Membrane</keyword>
<reference evidence="3 4" key="1">
    <citation type="submission" date="2017-09" db="EMBL/GenBank/DDBJ databases">
        <authorList>
            <person name="Ehlers B."/>
            <person name="Leendertz F.H."/>
        </authorList>
    </citation>
    <scope>NUCLEOTIDE SEQUENCE [LARGE SCALE GENOMIC DNA]</scope>
    <source>
        <strain evidence="3 4">Nm42</strain>
    </source>
</reference>
<proteinExistence type="predicted"/>
<evidence type="ECO:0000256" key="1">
    <source>
        <dbReference type="SAM" id="Phobius"/>
    </source>
</evidence>
<dbReference type="EMBL" id="OCMU01000001">
    <property type="protein sequence ID" value="SOD17722.1"/>
    <property type="molecule type" value="Genomic_DNA"/>
</dbReference>
<protein>
    <submittedName>
        <fullName evidence="3">Uncharacterized protein</fullName>
    </submittedName>
</protein>
<dbReference type="Proteomes" id="UP000244110">
    <property type="component" value="Unassembled WGS sequence"/>
</dbReference>
<evidence type="ECO:0000313" key="2">
    <source>
        <dbReference type="EMBL" id="PTQ86485.1"/>
    </source>
</evidence>
<gene>
    <name evidence="2" type="ORF">C8R28_101061</name>
    <name evidence="3" type="ORF">SAMN06297164_1315</name>
</gene>
<organism evidence="3 4">
    <name type="scientific">Nitrosomonas ureae</name>
    <dbReference type="NCBI Taxonomy" id="44577"/>
    <lineage>
        <taxon>Bacteria</taxon>
        <taxon>Pseudomonadati</taxon>
        <taxon>Pseudomonadota</taxon>
        <taxon>Betaproteobacteria</taxon>
        <taxon>Nitrosomonadales</taxon>
        <taxon>Nitrosomonadaceae</taxon>
        <taxon>Nitrosomonas</taxon>
    </lineage>
</organism>
<accession>A0A286A735</accession>
<feature type="transmembrane region" description="Helical" evidence="1">
    <location>
        <begin position="12"/>
        <end position="32"/>
    </location>
</feature>
<sequence>MLQLQIYVFDSAFILAVNDLNTLLLLMEFYVLSAITANKLH</sequence>
<evidence type="ECO:0000313" key="5">
    <source>
        <dbReference type="Proteomes" id="UP000244110"/>
    </source>
</evidence>
<evidence type="ECO:0000313" key="4">
    <source>
        <dbReference type="Proteomes" id="UP000219335"/>
    </source>
</evidence>
<dbReference type="Proteomes" id="UP000219335">
    <property type="component" value="Unassembled WGS sequence"/>
</dbReference>
<dbReference type="EMBL" id="QAOL01000010">
    <property type="protein sequence ID" value="PTQ86485.1"/>
    <property type="molecule type" value="Genomic_DNA"/>
</dbReference>
<reference evidence="2 5" key="2">
    <citation type="submission" date="2018-04" db="EMBL/GenBank/DDBJ databases">
        <title>Active sludge and wastewater microbial communities from Klosterneuburg, Austria.</title>
        <authorList>
            <person name="Wagner M."/>
        </authorList>
    </citation>
    <scope>NUCLEOTIDE SEQUENCE [LARGE SCALE GENOMIC DNA]</scope>
    <source>
        <strain evidence="2 5">Nm4</strain>
    </source>
</reference>
<dbReference type="AlphaFoldDB" id="A0A286A735"/>
<keyword evidence="1" id="KW-1133">Transmembrane helix</keyword>
<name>A0A286A735_9PROT</name>
<evidence type="ECO:0000313" key="3">
    <source>
        <dbReference type="EMBL" id="SOD17722.1"/>
    </source>
</evidence>